<dbReference type="InterPro" id="IPR038573">
    <property type="entry name" value="BrnT_sf"/>
</dbReference>
<proteinExistence type="predicted"/>
<dbReference type="Pfam" id="PF04365">
    <property type="entry name" value="BrnT_toxin"/>
    <property type="match status" value="1"/>
</dbReference>
<evidence type="ECO:0008006" key="3">
    <source>
        <dbReference type="Google" id="ProtNLM"/>
    </source>
</evidence>
<dbReference type="Proteomes" id="UP000186364">
    <property type="component" value="Unassembled WGS sequence"/>
</dbReference>
<dbReference type="AlphaFoldDB" id="A0A1Q9AYL7"/>
<reference evidence="1 2" key="1">
    <citation type="submission" date="2016-09" db="EMBL/GenBank/DDBJ databases">
        <title>Rhizobium sp. nov., a novel species isolated from the rice rhizosphere.</title>
        <authorList>
            <person name="Zhao J."/>
            <person name="Zhang X."/>
        </authorList>
    </citation>
    <scope>NUCLEOTIDE SEQUENCE [LARGE SCALE GENOMIC DNA]</scope>
    <source>
        <strain evidence="1 2">1.7048</strain>
    </source>
</reference>
<name>A0A1Q9AYL7_9HYPH</name>
<comment type="caution">
    <text evidence="1">The sequence shown here is derived from an EMBL/GenBank/DDBJ whole genome shotgun (WGS) entry which is preliminary data.</text>
</comment>
<protein>
    <recommendedName>
        <fullName evidence="3">BrnT family toxin</fullName>
    </recommendedName>
</protein>
<dbReference type="EMBL" id="MKIP01000036">
    <property type="protein sequence ID" value="OLP60537.1"/>
    <property type="molecule type" value="Genomic_DNA"/>
</dbReference>
<sequence length="95" mass="10773">MFEWDEAKNAKNIAKHGIGFKTASRIFDGPILTAVDDRFDYGEIRHNSIGAIGGVVFIVVSHTTRHGNIRIISARPAKRRERERYAKALQQRIDP</sequence>
<organism evidence="1 2">
    <name type="scientific">Xaviernesmea oryzae</name>
    <dbReference type="NCBI Taxonomy" id="464029"/>
    <lineage>
        <taxon>Bacteria</taxon>
        <taxon>Pseudomonadati</taxon>
        <taxon>Pseudomonadota</taxon>
        <taxon>Alphaproteobacteria</taxon>
        <taxon>Hyphomicrobiales</taxon>
        <taxon>Rhizobiaceae</taxon>
        <taxon>Rhizobium/Agrobacterium group</taxon>
        <taxon>Xaviernesmea</taxon>
    </lineage>
</organism>
<accession>A0A1Q9AYL7</accession>
<dbReference type="OrthoDB" id="839663at2"/>
<dbReference type="Gene3D" id="3.10.450.530">
    <property type="entry name" value="Ribonuclease toxin, BrnT, of type II toxin-antitoxin system"/>
    <property type="match status" value="1"/>
</dbReference>
<evidence type="ECO:0000313" key="1">
    <source>
        <dbReference type="EMBL" id="OLP60537.1"/>
    </source>
</evidence>
<evidence type="ECO:0000313" key="2">
    <source>
        <dbReference type="Proteomes" id="UP000186364"/>
    </source>
</evidence>
<dbReference type="InterPro" id="IPR007460">
    <property type="entry name" value="BrnT_toxin"/>
</dbReference>
<dbReference type="RefSeq" id="WP_075627158.1">
    <property type="nucleotide sequence ID" value="NZ_FOAM01000027.1"/>
</dbReference>
<keyword evidence="2" id="KW-1185">Reference proteome</keyword>
<gene>
    <name evidence="1" type="ORF">BJF93_22255</name>
</gene>